<dbReference type="GO" id="GO:0005975">
    <property type="term" value="P:carbohydrate metabolic process"/>
    <property type="evidence" value="ECO:0007669"/>
    <property type="project" value="InterPro"/>
</dbReference>
<dbReference type="PANTHER" id="PTHR10683">
    <property type="entry name" value="TRANSALDOLASE"/>
    <property type="match status" value="1"/>
</dbReference>
<dbReference type="InterPro" id="IPR033919">
    <property type="entry name" value="TSA/FSA_arc/bac"/>
</dbReference>
<dbReference type="InterPro" id="IPR001585">
    <property type="entry name" value="TAL/FSA"/>
</dbReference>
<comment type="subcellular location">
    <subcellularLocation>
        <location evidence="1">Cytoplasm</location>
    </subcellularLocation>
</comment>
<dbReference type="Gene3D" id="3.20.20.70">
    <property type="entry name" value="Aldolase class I"/>
    <property type="match status" value="1"/>
</dbReference>
<dbReference type="PROSITE" id="PS00958">
    <property type="entry name" value="TRANSALDOLASE_2"/>
    <property type="match status" value="1"/>
</dbReference>
<dbReference type="GO" id="GO:0016832">
    <property type="term" value="F:aldehyde-lyase activity"/>
    <property type="evidence" value="ECO:0007669"/>
    <property type="project" value="InterPro"/>
</dbReference>
<comment type="caution">
    <text evidence="4">The sequence shown here is derived from an EMBL/GenBank/DDBJ whole genome shotgun (WGS) entry which is preliminary data.</text>
</comment>
<name>A0A1F5HYV6_9BACT</name>
<dbReference type="STRING" id="1797729.A3A60_01200"/>
<evidence type="ECO:0000313" key="5">
    <source>
        <dbReference type="Proteomes" id="UP000179227"/>
    </source>
</evidence>
<gene>
    <name evidence="4" type="ORF">A3A60_01200</name>
</gene>
<evidence type="ECO:0000313" key="4">
    <source>
        <dbReference type="EMBL" id="OGE09149.1"/>
    </source>
</evidence>
<dbReference type="InterPro" id="IPR013785">
    <property type="entry name" value="Aldolase_TIM"/>
</dbReference>
<protein>
    <submittedName>
        <fullName evidence="4">Fructose-6-phosphate aldolase</fullName>
    </submittedName>
</protein>
<evidence type="ECO:0000256" key="1">
    <source>
        <dbReference type="ARBA" id="ARBA00004496"/>
    </source>
</evidence>
<sequence>MKLFIDSANPKEVKEIAGLGILDGVTTNPTLATKAGIPYTDAVNQILKIVDGDVSLEVLSTDTEGMVREGKDLAKIHNNVVVKLPTTEDGLKALKILNAEGIRINMTLVFSANQALLVAKLGAYIVSPFAGRLDDIGHTAIDVIHEMRQIYDNYDFKTQILFASVRSALHVKQAALAGCDIATCPYEVLKKLVKHPLTDVGLKNFLDDFRQSGQKPLV</sequence>
<dbReference type="Proteomes" id="UP000179227">
    <property type="component" value="Unassembled WGS sequence"/>
</dbReference>
<evidence type="ECO:0000256" key="2">
    <source>
        <dbReference type="ARBA" id="ARBA00022490"/>
    </source>
</evidence>
<proteinExistence type="predicted"/>
<dbReference type="Pfam" id="PF00923">
    <property type="entry name" value="TAL_FSA"/>
    <property type="match status" value="1"/>
</dbReference>
<dbReference type="NCBIfam" id="TIGR00875">
    <property type="entry name" value="fsa_talC_mipB"/>
    <property type="match status" value="1"/>
</dbReference>
<keyword evidence="3" id="KW-0704">Schiff base</keyword>
<keyword evidence="2" id="KW-0963">Cytoplasm</keyword>
<dbReference type="FunFam" id="3.20.20.70:FF:000018">
    <property type="entry name" value="Probable transaldolase"/>
    <property type="match status" value="1"/>
</dbReference>
<dbReference type="InterPro" id="IPR018225">
    <property type="entry name" value="Transaldolase_AS"/>
</dbReference>
<dbReference type="CDD" id="cd00956">
    <property type="entry name" value="Transaldolase_FSA"/>
    <property type="match status" value="1"/>
</dbReference>
<accession>A0A1F5HYV6</accession>
<dbReference type="PANTHER" id="PTHR10683:SF40">
    <property type="entry name" value="FRUCTOSE-6-PHOSPHATE ALDOLASE 1-RELATED"/>
    <property type="match status" value="1"/>
</dbReference>
<reference evidence="4 5" key="1">
    <citation type="journal article" date="2016" name="Nat. Commun.">
        <title>Thousands of microbial genomes shed light on interconnected biogeochemical processes in an aquifer system.</title>
        <authorList>
            <person name="Anantharaman K."/>
            <person name="Brown C.T."/>
            <person name="Hug L.A."/>
            <person name="Sharon I."/>
            <person name="Castelle C.J."/>
            <person name="Probst A.J."/>
            <person name="Thomas B.C."/>
            <person name="Singh A."/>
            <person name="Wilkins M.J."/>
            <person name="Karaoz U."/>
            <person name="Brodie E.L."/>
            <person name="Williams K.H."/>
            <person name="Hubbard S.S."/>
            <person name="Banfield J.F."/>
        </authorList>
    </citation>
    <scope>NUCLEOTIDE SEQUENCE [LARGE SCALE GENOMIC DNA]</scope>
</reference>
<organism evidence="4 5">
    <name type="scientific">Candidatus Curtissbacteria bacterium RIFCSPLOWO2_01_FULL_42_26</name>
    <dbReference type="NCBI Taxonomy" id="1797729"/>
    <lineage>
        <taxon>Bacteria</taxon>
        <taxon>Candidatus Curtissiibacteriota</taxon>
    </lineage>
</organism>
<dbReference type="InterPro" id="IPR004731">
    <property type="entry name" value="Transaldolase_3B/F6P_aldolase"/>
</dbReference>
<evidence type="ECO:0000256" key="3">
    <source>
        <dbReference type="ARBA" id="ARBA00023270"/>
    </source>
</evidence>
<dbReference type="SUPFAM" id="SSF51569">
    <property type="entry name" value="Aldolase"/>
    <property type="match status" value="1"/>
</dbReference>
<dbReference type="EMBL" id="MFBS01000024">
    <property type="protein sequence ID" value="OGE09149.1"/>
    <property type="molecule type" value="Genomic_DNA"/>
</dbReference>
<dbReference type="GO" id="GO:0005737">
    <property type="term" value="C:cytoplasm"/>
    <property type="evidence" value="ECO:0007669"/>
    <property type="project" value="UniProtKB-SubCell"/>
</dbReference>
<dbReference type="AlphaFoldDB" id="A0A1F5HYV6"/>